<gene>
    <name evidence="2" type="ORF">RZS28_01095</name>
</gene>
<evidence type="ECO:0000259" key="1">
    <source>
        <dbReference type="Pfam" id="PF09361"/>
    </source>
</evidence>
<dbReference type="InterPro" id="IPR018968">
    <property type="entry name" value="Phasin"/>
</dbReference>
<name>A0ABZ0HUC2_9HYPH</name>
<dbReference type="RefSeq" id="WP_407339386.1">
    <property type="nucleotide sequence ID" value="NZ_CP136862.1"/>
</dbReference>
<dbReference type="Pfam" id="PF09361">
    <property type="entry name" value="Phasin_2"/>
    <property type="match status" value="1"/>
</dbReference>
<keyword evidence="3" id="KW-1185">Reference proteome</keyword>
<protein>
    <submittedName>
        <fullName evidence="2">Phasin family protein</fullName>
    </submittedName>
</protein>
<evidence type="ECO:0000313" key="3">
    <source>
        <dbReference type="Proteomes" id="UP001626536"/>
    </source>
</evidence>
<dbReference type="Proteomes" id="UP001626536">
    <property type="component" value="Chromosome"/>
</dbReference>
<reference evidence="2 3" key="1">
    <citation type="submission" date="2023-10" db="EMBL/GenBank/DDBJ databases">
        <title>Novel methanotroph of the genus Methylocapsa from a subarctic wetland.</title>
        <authorList>
            <person name="Belova S.E."/>
            <person name="Oshkin I.Y."/>
            <person name="Miroshnikov K."/>
            <person name="Dedysh S.N."/>
        </authorList>
    </citation>
    <scope>NUCLEOTIDE SEQUENCE [LARGE SCALE GENOMIC DNA]</scope>
    <source>
        <strain evidence="2 3">RX1</strain>
    </source>
</reference>
<evidence type="ECO:0000313" key="2">
    <source>
        <dbReference type="EMBL" id="WOJ89940.1"/>
    </source>
</evidence>
<dbReference type="EMBL" id="CP136862">
    <property type="protein sequence ID" value="WOJ89940.1"/>
    <property type="molecule type" value="Genomic_DNA"/>
</dbReference>
<feature type="domain" description="Phasin" evidence="1">
    <location>
        <begin position="7"/>
        <end position="104"/>
    </location>
</feature>
<proteinExistence type="predicted"/>
<organism evidence="2 3">
    <name type="scientific">Methylocapsa polymorpha</name>
    <dbReference type="NCBI Taxonomy" id="3080828"/>
    <lineage>
        <taxon>Bacteria</taxon>
        <taxon>Pseudomonadati</taxon>
        <taxon>Pseudomonadota</taxon>
        <taxon>Alphaproteobacteria</taxon>
        <taxon>Hyphomicrobiales</taxon>
        <taxon>Beijerinckiaceae</taxon>
        <taxon>Methylocapsa</taxon>
    </lineage>
</organism>
<accession>A0ABZ0HUC2</accession>
<sequence length="113" mass="12406">MAYQLDDFQKIGKEQLEAATTVTSSLAKSWQTIAAEATEYSKKSLENSSAFLEKLLGAKSFESAIQIQSEYAKNSYAGFVAQATKFGELYSNLAKEAFKPVESAIAKVQSFKE</sequence>